<name>A0AA35SHR7_GEOBA</name>
<proteinExistence type="predicted"/>
<evidence type="ECO:0000313" key="1">
    <source>
        <dbReference type="EMBL" id="CAI8030208.1"/>
    </source>
</evidence>
<feature type="non-terminal residue" evidence="1">
    <location>
        <position position="1"/>
    </location>
</feature>
<protein>
    <submittedName>
        <fullName evidence="1">Uncharacterized protein</fullName>
    </submittedName>
</protein>
<gene>
    <name evidence="1" type="ORF">GBAR_LOCUS17132</name>
</gene>
<dbReference type="EMBL" id="CASHTH010002465">
    <property type="protein sequence ID" value="CAI8030208.1"/>
    <property type="molecule type" value="Genomic_DNA"/>
</dbReference>
<reference evidence="1" key="1">
    <citation type="submission" date="2023-03" db="EMBL/GenBank/DDBJ databases">
        <authorList>
            <person name="Steffen K."/>
            <person name="Cardenas P."/>
        </authorList>
    </citation>
    <scope>NUCLEOTIDE SEQUENCE</scope>
</reference>
<dbReference type="AlphaFoldDB" id="A0AA35SHR7"/>
<sequence>GLDSLHQPQVDPIRSHFLQSLLVPARTPLPQTLTLHHCLHTKQPPEEVGCRAEHQSVGSEGGSADRELHVGESGVIQHLAPVRGKTEASSCGCLFDTTHCSSHGSLHGSRHSLLGQGTRLIVSNGS</sequence>
<evidence type="ECO:0000313" key="2">
    <source>
        <dbReference type="Proteomes" id="UP001174909"/>
    </source>
</evidence>
<comment type="caution">
    <text evidence="1">The sequence shown here is derived from an EMBL/GenBank/DDBJ whole genome shotgun (WGS) entry which is preliminary data.</text>
</comment>
<dbReference type="Proteomes" id="UP001174909">
    <property type="component" value="Unassembled WGS sequence"/>
</dbReference>
<organism evidence="1 2">
    <name type="scientific">Geodia barretti</name>
    <name type="common">Barrett's horny sponge</name>
    <dbReference type="NCBI Taxonomy" id="519541"/>
    <lineage>
        <taxon>Eukaryota</taxon>
        <taxon>Metazoa</taxon>
        <taxon>Porifera</taxon>
        <taxon>Demospongiae</taxon>
        <taxon>Heteroscleromorpha</taxon>
        <taxon>Tetractinellida</taxon>
        <taxon>Astrophorina</taxon>
        <taxon>Geodiidae</taxon>
        <taxon>Geodia</taxon>
    </lineage>
</organism>
<accession>A0AA35SHR7</accession>
<keyword evidence="2" id="KW-1185">Reference proteome</keyword>